<organism evidence="1 2">
    <name type="scientific">Trichonephila clavipes</name>
    <name type="common">Golden silk orbweaver</name>
    <name type="synonym">Nephila clavipes</name>
    <dbReference type="NCBI Taxonomy" id="2585209"/>
    <lineage>
        <taxon>Eukaryota</taxon>
        <taxon>Metazoa</taxon>
        <taxon>Ecdysozoa</taxon>
        <taxon>Arthropoda</taxon>
        <taxon>Chelicerata</taxon>
        <taxon>Arachnida</taxon>
        <taxon>Araneae</taxon>
        <taxon>Araneomorphae</taxon>
        <taxon>Entelegynae</taxon>
        <taxon>Araneoidea</taxon>
        <taxon>Nephilidae</taxon>
        <taxon>Trichonephila</taxon>
    </lineage>
</organism>
<proteinExistence type="predicted"/>
<protein>
    <submittedName>
        <fullName evidence="1">Uncharacterized protein</fullName>
    </submittedName>
</protein>
<name>A0A8X7BAH1_TRICX</name>
<reference evidence="1" key="1">
    <citation type="submission" date="2020-08" db="EMBL/GenBank/DDBJ databases">
        <title>Multicomponent nature underlies the extraordinary mechanical properties of spider dragline silk.</title>
        <authorList>
            <person name="Kono N."/>
            <person name="Nakamura H."/>
            <person name="Mori M."/>
            <person name="Yoshida Y."/>
            <person name="Ohtoshi R."/>
            <person name="Malay A.D."/>
            <person name="Moran D.A.P."/>
            <person name="Tomita M."/>
            <person name="Numata K."/>
            <person name="Arakawa K."/>
        </authorList>
    </citation>
    <scope>NUCLEOTIDE SEQUENCE</scope>
</reference>
<dbReference type="Proteomes" id="UP000887159">
    <property type="component" value="Unassembled WGS sequence"/>
</dbReference>
<dbReference type="EMBL" id="BMAU01021367">
    <property type="protein sequence ID" value="GFY23869.1"/>
    <property type="molecule type" value="Genomic_DNA"/>
</dbReference>
<comment type="caution">
    <text evidence="1">The sequence shown here is derived from an EMBL/GenBank/DDBJ whole genome shotgun (WGS) entry which is preliminary data.</text>
</comment>
<gene>
    <name evidence="1" type="primary">NCL1_12936</name>
    <name evidence="1" type="ORF">TNCV_3536631</name>
</gene>
<dbReference type="AlphaFoldDB" id="A0A8X7BAH1"/>
<accession>A0A8X7BAH1</accession>
<evidence type="ECO:0000313" key="2">
    <source>
        <dbReference type="Proteomes" id="UP000887159"/>
    </source>
</evidence>
<evidence type="ECO:0000313" key="1">
    <source>
        <dbReference type="EMBL" id="GFY23869.1"/>
    </source>
</evidence>
<sequence length="105" mass="11949">MQLQEGPDREIYLTDNILHKNQTIEITASCDVWMMTKSVISVTTIVGYNYCHTPQHRTKEALDVSLECISPCGFRILQKLIWCGSEWCIPEQSLCKHGPHVSELG</sequence>
<keyword evidence="2" id="KW-1185">Reference proteome</keyword>